<reference evidence="1 2" key="1">
    <citation type="submission" date="2024-02" db="EMBL/GenBank/DDBJ databases">
        <title>A draft genome for the cacao thread blight pathogen Marasmius crinis-equi.</title>
        <authorList>
            <person name="Cohen S.P."/>
            <person name="Baruah I.K."/>
            <person name="Amoako-Attah I."/>
            <person name="Bukari Y."/>
            <person name="Meinhardt L.W."/>
            <person name="Bailey B.A."/>
        </authorList>
    </citation>
    <scope>NUCLEOTIDE SEQUENCE [LARGE SCALE GENOMIC DNA]</scope>
    <source>
        <strain evidence="1 2">GH-76</strain>
    </source>
</reference>
<dbReference type="InterPro" id="IPR036866">
    <property type="entry name" value="RibonucZ/Hydroxyglut_hydro"/>
</dbReference>
<dbReference type="Gene3D" id="3.60.15.10">
    <property type="entry name" value="Ribonuclease Z/Hydroxyacylglutathione hydrolase-like"/>
    <property type="match status" value="1"/>
</dbReference>
<dbReference type="Proteomes" id="UP001465976">
    <property type="component" value="Unassembled WGS sequence"/>
</dbReference>
<dbReference type="PANTHER" id="PTHR36142">
    <property type="entry name" value="METALLO-HYDROLASE/OXIDOREDUCTASE SUPERFAMILY PROTEIN"/>
    <property type="match status" value="1"/>
</dbReference>
<accession>A0ABR3EY03</accession>
<comment type="caution">
    <text evidence="1">The sequence shown here is derived from an EMBL/GenBank/DDBJ whole genome shotgun (WGS) entry which is preliminary data.</text>
</comment>
<evidence type="ECO:0000313" key="2">
    <source>
        <dbReference type="Proteomes" id="UP001465976"/>
    </source>
</evidence>
<name>A0ABR3EY03_9AGAR</name>
<evidence type="ECO:0000313" key="1">
    <source>
        <dbReference type="EMBL" id="KAL0567797.1"/>
    </source>
</evidence>
<protein>
    <recommendedName>
        <fullName evidence="3">Metallo-beta-lactamase domain-containing protein</fullName>
    </recommendedName>
</protein>
<proteinExistence type="predicted"/>
<organism evidence="1 2">
    <name type="scientific">Marasmius crinis-equi</name>
    <dbReference type="NCBI Taxonomy" id="585013"/>
    <lineage>
        <taxon>Eukaryota</taxon>
        <taxon>Fungi</taxon>
        <taxon>Dikarya</taxon>
        <taxon>Basidiomycota</taxon>
        <taxon>Agaricomycotina</taxon>
        <taxon>Agaricomycetes</taxon>
        <taxon>Agaricomycetidae</taxon>
        <taxon>Agaricales</taxon>
        <taxon>Marasmiineae</taxon>
        <taxon>Marasmiaceae</taxon>
        <taxon>Marasmius</taxon>
    </lineage>
</organism>
<keyword evidence="2" id="KW-1185">Reference proteome</keyword>
<dbReference type="PANTHER" id="PTHR36142:SF2">
    <property type="entry name" value="METALLO-HYDROLASE_OXIDOREDUCTASE SUPERFAMILY PROTEIN"/>
    <property type="match status" value="1"/>
</dbReference>
<sequence length="329" mass="37070">MSVQLHHLNADNAWLLTFSNSQRLSPEDTTLTLLIDPWLDGPEIDLHPWFNTQHHSPAKPPQFQEFPSLTEFLSSDSDPRKAVDAILITFPNSDHLHKATIDTVGPEVAFFAFPLAAEKLKSWGRKYVYEIPKEPNSLAILDNLLEAETRMQRKGPSRKAFFESLDIRLSYISTGPSSSLDDYTRGALALSFIKAGEERGALVYQPHTTPFDNIKDWKIREESGGKKVDVFAFIAGWDIVRLPRLLGGPVVCTGSTAGNAQIAQELSPRYWLRTHDEETIMTGLVGWFQKRDVWSKERIENELEGVNTKFLDMEVGETLTMPMMIPSAA</sequence>
<evidence type="ECO:0008006" key="3">
    <source>
        <dbReference type="Google" id="ProtNLM"/>
    </source>
</evidence>
<dbReference type="EMBL" id="JBAHYK010001493">
    <property type="protein sequence ID" value="KAL0567797.1"/>
    <property type="molecule type" value="Genomic_DNA"/>
</dbReference>
<gene>
    <name evidence="1" type="ORF">V5O48_014198</name>
</gene>